<organism evidence="1 2">
    <name type="scientific">Kuenenia stuttgartiensis</name>
    <dbReference type="NCBI Taxonomy" id="174633"/>
    <lineage>
        <taxon>Bacteria</taxon>
        <taxon>Pseudomonadati</taxon>
        <taxon>Planctomycetota</taxon>
        <taxon>Candidatus Brocadiia</taxon>
        <taxon>Candidatus Brocadiales</taxon>
        <taxon>Candidatus Brocadiaceae</taxon>
        <taxon>Candidatus Kuenenia</taxon>
    </lineage>
</organism>
<gene>
    <name evidence="1" type="ORF">KSMBR1_1310</name>
</gene>
<reference evidence="2" key="1">
    <citation type="submission" date="2017-10" db="EMBL/GenBank/DDBJ databases">
        <authorList>
            <person name="Frank J."/>
        </authorList>
    </citation>
    <scope>NUCLEOTIDE SEQUENCE [LARGE SCALE GENOMIC DNA]</scope>
</reference>
<dbReference type="EMBL" id="LT934425">
    <property type="protein sequence ID" value="SOH03812.1"/>
    <property type="molecule type" value="Genomic_DNA"/>
</dbReference>
<evidence type="ECO:0000313" key="2">
    <source>
        <dbReference type="Proteomes" id="UP000221734"/>
    </source>
</evidence>
<proteinExistence type="predicted"/>
<dbReference type="RefSeq" id="WP_099324578.1">
    <property type="nucleotide sequence ID" value="NZ_OCTL01000102.1"/>
</dbReference>
<dbReference type="KEGG" id="kst:KSMBR1_1310"/>
<protein>
    <submittedName>
        <fullName evidence="1">Uncharacterized protein</fullName>
    </submittedName>
</protein>
<keyword evidence="2" id="KW-1185">Reference proteome</keyword>
<dbReference type="Proteomes" id="UP000221734">
    <property type="component" value="Chromosome Kuenenia_stuttgartiensis_MBR1"/>
</dbReference>
<name>A0A2C9CDN1_KUEST</name>
<dbReference type="AlphaFoldDB" id="A0A2C9CDN1"/>
<dbReference type="OrthoDB" id="344755at2"/>
<sequence length="99" mass="11150">MPLQPLCLYAFLSGECIITTTIKQETGLIKVRQYIIDSEGHKVAAIIDIEELRRLGEVLKNIPSSEVWLYQNSEAFEDVQKGLKEASEGKISKLNLDDL</sequence>
<evidence type="ECO:0000313" key="1">
    <source>
        <dbReference type="EMBL" id="SOH03812.1"/>
    </source>
</evidence>
<accession>A0A2C9CDN1</accession>